<protein>
    <submittedName>
        <fullName evidence="1">Uncharacterized protein</fullName>
    </submittedName>
</protein>
<comment type="caution">
    <text evidence="1">The sequence shown here is derived from an EMBL/GenBank/DDBJ whole genome shotgun (WGS) entry which is preliminary data.</text>
</comment>
<dbReference type="Proteomes" id="UP001498398">
    <property type="component" value="Unassembled WGS sequence"/>
</dbReference>
<name>A0ABR1IS03_9AGAR</name>
<evidence type="ECO:0000313" key="1">
    <source>
        <dbReference type="EMBL" id="KAK7438458.1"/>
    </source>
</evidence>
<reference evidence="1 2" key="1">
    <citation type="submission" date="2024-01" db="EMBL/GenBank/DDBJ databases">
        <title>A draft genome for the cacao thread blight pathogen Marasmiellus scandens.</title>
        <authorList>
            <person name="Baruah I.K."/>
            <person name="Leung J."/>
            <person name="Bukari Y."/>
            <person name="Amoako-Attah I."/>
            <person name="Meinhardt L.W."/>
            <person name="Bailey B.A."/>
            <person name="Cohen S.P."/>
        </authorList>
    </citation>
    <scope>NUCLEOTIDE SEQUENCE [LARGE SCALE GENOMIC DNA]</scope>
    <source>
        <strain evidence="1 2">GH-19</strain>
    </source>
</reference>
<organism evidence="1 2">
    <name type="scientific">Marasmiellus scandens</name>
    <dbReference type="NCBI Taxonomy" id="2682957"/>
    <lineage>
        <taxon>Eukaryota</taxon>
        <taxon>Fungi</taxon>
        <taxon>Dikarya</taxon>
        <taxon>Basidiomycota</taxon>
        <taxon>Agaricomycotina</taxon>
        <taxon>Agaricomycetes</taxon>
        <taxon>Agaricomycetidae</taxon>
        <taxon>Agaricales</taxon>
        <taxon>Marasmiineae</taxon>
        <taxon>Omphalotaceae</taxon>
        <taxon>Marasmiellus</taxon>
    </lineage>
</organism>
<proteinExistence type="predicted"/>
<dbReference type="InterPro" id="IPR015947">
    <property type="entry name" value="PUA-like_sf"/>
</dbReference>
<gene>
    <name evidence="1" type="ORF">VKT23_018071</name>
</gene>
<evidence type="ECO:0000313" key="2">
    <source>
        <dbReference type="Proteomes" id="UP001498398"/>
    </source>
</evidence>
<sequence>MSRKETDAILPMTDYDMQNIVCKEKNYEFRRYLIAPSVCRIWFYLKAPLSHIAYICEIDPARTRNFAAGDDPLEENGLGNKQFNEVRDGDWERVDYAYGVRSVYKLREPISLHDMKEKYGFKMAPRGLVYVNEEIKRNVIWDEQICLWTEEIDEKENAIQDRSKE</sequence>
<keyword evidence="2" id="KW-1185">Reference proteome</keyword>
<dbReference type="EMBL" id="JBANRG010000079">
    <property type="protein sequence ID" value="KAK7438458.1"/>
    <property type="molecule type" value="Genomic_DNA"/>
</dbReference>
<accession>A0ABR1IS03</accession>
<dbReference type="SUPFAM" id="SSF88697">
    <property type="entry name" value="PUA domain-like"/>
    <property type="match status" value="1"/>
</dbReference>